<comment type="subcellular location">
    <subcellularLocation>
        <location evidence="1">Golgi apparatus membrane</location>
        <topology evidence="1">Peripheral membrane protein</topology>
    </subcellularLocation>
</comment>
<proteinExistence type="inferred from homology"/>
<evidence type="ECO:0000256" key="4">
    <source>
        <dbReference type="ARBA" id="ARBA00022448"/>
    </source>
</evidence>
<accession>A0ABR0KAF8</accession>
<name>A0ABR0KAF8_9EURO</name>
<evidence type="ECO:0000256" key="2">
    <source>
        <dbReference type="ARBA" id="ARBA00006653"/>
    </source>
</evidence>
<evidence type="ECO:0000313" key="9">
    <source>
        <dbReference type="EMBL" id="KAK5092589.1"/>
    </source>
</evidence>
<organism evidence="9 10">
    <name type="scientific">Lithohypha guttulata</name>
    <dbReference type="NCBI Taxonomy" id="1690604"/>
    <lineage>
        <taxon>Eukaryota</taxon>
        <taxon>Fungi</taxon>
        <taxon>Dikarya</taxon>
        <taxon>Ascomycota</taxon>
        <taxon>Pezizomycotina</taxon>
        <taxon>Eurotiomycetes</taxon>
        <taxon>Chaetothyriomycetidae</taxon>
        <taxon>Chaetothyriales</taxon>
        <taxon>Trichomeriaceae</taxon>
        <taxon>Lithohypha</taxon>
    </lineage>
</organism>
<keyword evidence="6" id="KW-0333">Golgi apparatus</keyword>
<gene>
    <name evidence="9" type="ORF">LTR24_005051</name>
</gene>
<evidence type="ECO:0000313" key="10">
    <source>
        <dbReference type="Proteomes" id="UP001345013"/>
    </source>
</evidence>
<evidence type="ECO:0000256" key="5">
    <source>
        <dbReference type="ARBA" id="ARBA00022927"/>
    </source>
</evidence>
<dbReference type="PANTHER" id="PTHR31658:SF0">
    <property type="entry name" value="CONSERVED OLIGOMERIC GOLGI COMPLEX SUBUNIT 1"/>
    <property type="match status" value="1"/>
</dbReference>
<comment type="similarity">
    <text evidence="2">Belongs to the COG1 family.</text>
</comment>
<dbReference type="Proteomes" id="UP001345013">
    <property type="component" value="Unassembled WGS sequence"/>
</dbReference>
<reference evidence="9 10" key="1">
    <citation type="submission" date="2023-08" db="EMBL/GenBank/DDBJ databases">
        <title>Black Yeasts Isolated from many extreme environments.</title>
        <authorList>
            <person name="Coleine C."/>
            <person name="Stajich J.E."/>
            <person name="Selbmann L."/>
        </authorList>
    </citation>
    <scope>NUCLEOTIDE SEQUENCE [LARGE SCALE GENOMIC DNA]</scope>
    <source>
        <strain evidence="9 10">CCFEE 5885</strain>
    </source>
</reference>
<keyword evidence="7" id="KW-0472">Membrane</keyword>
<keyword evidence="4" id="KW-0813">Transport</keyword>
<evidence type="ECO:0000256" key="6">
    <source>
        <dbReference type="ARBA" id="ARBA00023034"/>
    </source>
</evidence>
<evidence type="ECO:0000256" key="7">
    <source>
        <dbReference type="ARBA" id="ARBA00023136"/>
    </source>
</evidence>
<evidence type="ECO:0000256" key="8">
    <source>
        <dbReference type="SAM" id="MobiDB-lite"/>
    </source>
</evidence>
<dbReference type="InterPro" id="IPR033370">
    <property type="entry name" value="COG1"/>
</dbReference>
<dbReference type="EMBL" id="JAVRRG010000055">
    <property type="protein sequence ID" value="KAK5092589.1"/>
    <property type="molecule type" value="Genomic_DNA"/>
</dbReference>
<protein>
    <recommendedName>
        <fullName evidence="3">Conserved oligomeric Golgi complex subunit 1</fullName>
    </recommendedName>
</protein>
<comment type="caution">
    <text evidence="9">The sequence shown here is derived from an EMBL/GenBank/DDBJ whole genome shotgun (WGS) entry which is preliminary data.</text>
</comment>
<dbReference type="Pfam" id="PF08700">
    <property type="entry name" value="VPS51_Exo84_N"/>
    <property type="match status" value="1"/>
</dbReference>
<evidence type="ECO:0000256" key="1">
    <source>
        <dbReference type="ARBA" id="ARBA00004395"/>
    </source>
</evidence>
<sequence>MDTTTTLPSTWQEALEKHPISGVRAFEKQLRASTLRDGEKLRALVGRNYRDLLATAEQIVELNNQNREAEVSISGLSQACKPPTTHHEQSSPSPRASTAGQLLFLNQLMRCTSSATQDRSVTLASKTLVISRLLLKHLEESKVPEKTLHWLQSRWRLLRQQLLQCIDGLLSRPLTSLAALTQAIGAYCLTTSSSASDAVKHFQSLRAHRLGQHVPSATEQNVRLKQLRQKCHYLISSVVATKALCGRGVTELLQDLQKQALLQDAELAQVETLQLDFSSALLPADVVRFMPYFRRVTPSASEVRSSIQVWVSDMIKHIARDIEVTLANANLIGVLRARKQIFSILLPACFTLFLHEGGLGLIRQTFSQKVLQLVMQLAQEVQETSSALRHTQDDSFSESLWTSNLVRKVNARMGSNDLRSIRKLHLGANSGLQALFKLLQKWLRRIHLTREELQNLSKVRWQDKMEEYDDEDEEIAKDIVSGLARDDPDSFLKTLDSASLDSVTSLTTAVGVLSSEAAEKAFNAAKSTMTNDLAALLRVVRETRDVFESLFPNENFLVLAESSAKLEEALAQQTALEVFTAMESNEPSSASMFVAQDLPSPVAVSVLQQLCITMTKTGGLDLWTSTAARKLRSRVLERVMDAEKKVYYIHSDFDEHYLQLALGGGVNEHSPLESQARKAAIYWNRTRTLFGVLNA</sequence>
<evidence type="ECO:0000256" key="3">
    <source>
        <dbReference type="ARBA" id="ARBA00020978"/>
    </source>
</evidence>
<keyword evidence="10" id="KW-1185">Reference proteome</keyword>
<dbReference type="PANTHER" id="PTHR31658">
    <property type="entry name" value="CONSERVED OLIGOMERIC GOLGI COMPLEX SUBUNIT 1"/>
    <property type="match status" value="1"/>
</dbReference>
<keyword evidence="5" id="KW-0653">Protein transport</keyword>
<feature type="region of interest" description="Disordered" evidence="8">
    <location>
        <begin position="73"/>
        <end position="96"/>
    </location>
</feature>